<proteinExistence type="predicted"/>
<feature type="compositionally biased region" description="Low complexity" evidence="1">
    <location>
        <begin position="247"/>
        <end position="257"/>
    </location>
</feature>
<evidence type="ECO:0000313" key="3">
    <source>
        <dbReference type="Proteomes" id="UP000041254"/>
    </source>
</evidence>
<reference evidence="2 3" key="1">
    <citation type="submission" date="2014-11" db="EMBL/GenBank/DDBJ databases">
        <authorList>
            <person name="Zhu J."/>
            <person name="Qi W."/>
            <person name="Song R."/>
        </authorList>
    </citation>
    <scope>NUCLEOTIDE SEQUENCE [LARGE SCALE GENOMIC DNA]</scope>
</reference>
<dbReference type="PhylomeDB" id="A0A0G4E9S2"/>
<accession>A0A0G4E9S2</accession>
<keyword evidence="3" id="KW-1185">Reference proteome</keyword>
<feature type="region of interest" description="Disordered" evidence="1">
    <location>
        <begin position="234"/>
        <end position="268"/>
    </location>
</feature>
<organism evidence="2 3">
    <name type="scientific">Vitrella brassicaformis (strain CCMP3155)</name>
    <dbReference type="NCBI Taxonomy" id="1169540"/>
    <lineage>
        <taxon>Eukaryota</taxon>
        <taxon>Sar</taxon>
        <taxon>Alveolata</taxon>
        <taxon>Colpodellida</taxon>
        <taxon>Vitrellaceae</taxon>
        <taxon>Vitrella</taxon>
    </lineage>
</organism>
<dbReference type="VEuPathDB" id="CryptoDB:Vbra_6686"/>
<sequence length="439" mass="47503">MASQRNPDLLADLKRSTTTGSTAMRFGFQTFGSANPFGSVNPSPSTPPSTPGCGQCQSVRHLNSPLNPFRVGFKRNDRFVACVAMTPAIESAINGGTKQYKLVDNGYAQLIEDLTQPKQDTPNPLIGLQHHEAEIRGLSSGMIHLAAIMTMRLCKKHNYNTPLQRGASDNAAADRYLINPMNRADVHNPLANDLTAATHCVAELGNFLVKNDSDTAMALMQALPTILQDFATRSVPSSGRRRKTPSAAAAAAAAPPADTEPSSPFTPNDLFGNMDHDEQDADFEMYDDDVAIPRRDVIPSARYKTLPTFQARIASIPADLKQFMGEAAAPKDIVLLTSASDCTIDYPNVFDDVTKQQATLFASQIASVLPPAKTPRAHTAQDLLLSWGKRIDNSAELTIKDVINYVAIHYAINLRAGVPFRASQGPSVTTRGRTQKKAD</sequence>
<dbReference type="EMBL" id="CDMY01000033">
    <property type="protein sequence ID" value="CEL91932.1"/>
    <property type="molecule type" value="Genomic_DNA"/>
</dbReference>
<protein>
    <submittedName>
        <fullName evidence="2">Uncharacterized protein</fullName>
    </submittedName>
</protein>
<evidence type="ECO:0000256" key="1">
    <source>
        <dbReference type="SAM" id="MobiDB-lite"/>
    </source>
</evidence>
<evidence type="ECO:0000313" key="2">
    <source>
        <dbReference type="EMBL" id="CEL91932.1"/>
    </source>
</evidence>
<name>A0A0G4E9S2_VITBC</name>
<dbReference type="AlphaFoldDB" id="A0A0G4E9S2"/>
<dbReference type="Proteomes" id="UP000041254">
    <property type="component" value="Unassembled WGS sequence"/>
</dbReference>
<gene>
    <name evidence="2" type="ORF">Vbra_6686</name>
</gene>
<dbReference type="InParanoid" id="A0A0G4E9S2"/>